<sequence length="119" mass="13152">MSDRCCRPHLPVHPASLVDRGCSSGSFKERTDCVCGLSIVQKLADHLIDPPYVSHQRDDFNRTRQLLLQRKQKPSSDHIGTDMYAAADEDSLAVSATSTINQLFGGSVTLREQGIILQQ</sequence>
<evidence type="ECO:0000313" key="2">
    <source>
        <dbReference type="EMBL" id="GLD73404.1"/>
    </source>
</evidence>
<protein>
    <submittedName>
        <fullName evidence="2">Glutathione hydrolase 5 proenzyme</fullName>
    </submittedName>
</protein>
<dbReference type="Pfam" id="PF01019">
    <property type="entry name" value="G_glu_transpept"/>
    <property type="match status" value="1"/>
</dbReference>
<reference evidence="2" key="1">
    <citation type="submission" date="2022-08" db="EMBL/GenBank/DDBJ databases">
        <title>Genome sequencing of akame (Lates japonicus).</title>
        <authorList>
            <person name="Hashiguchi Y."/>
            <person name="Takahashi H."/>
        </authorList>
    </citation>
    <scope>NUCLEOTIDE SEQUENCE</scope>
    <source>
        <strain evidence="2">Kochi</strain>
    </source>
</reference>
<comment type="similarity">
    <text evidence="1">Belongs to the gamma-glutamyltransferase family.</text>
</comment>
<dbReference type="Proteomes" id="UP001279410">
    <property type="component" value="Unassembled WGS sequence"/>
</dbReference>
<dbReference type="EMBL" id="BRZM01001559">
    <property type="protein sequence ID" value="GLD73404.1"/>
    <property type="molecule type" value="Genomic_DNA"/>
</dbReference>
<evidence type="ECO:0000313" key="3">
    <source>
        <dbReference type="Proteomes" id="UP001279410"/>
    </source>
</evidence>
<dbReference type="InterPro" id="IPR029055">
    <property type="entry name" value="Ntn_hydrolases_N"/>
</dbReference>
<dbReference type="GO" id="GO:0016787">
    <property type="term" value="F:hydrolase activity"/>
    <property type="evidence" value="ECO:0007669"/>
    <property type="project" value="UniProtKB-KW"/>
</dbReference>
<keyword evidence="2" id="KW-0378">Hydrolase</keyword>
<name>A0AAD3NJY2_LATJO</name>
<dbReference type="Gene3D" id="3.60.20.40">
    <property type="match status" value="1"/>
</dbReference>
<dbReference type="AlphaFoldDB" id="A0AAD3NJY2"/>
<keyword evidence="3" id="KW-1185">Reference proteome</keyword>
<comment type="caution">
    <text evidence="2">The sequence shown here is derived from an EMBL/GenBank/DDBJ whole genome shotgun (WGS) entry which is preliminary data.</text>
</comment>
<organism evidence="2 3">
    <name type="scientific">Lates japonicus</name>
    <name type="common">Japanese lates</name>
    <dbReference type="NCBI Taxonomy" id="270547"/>
    <lineage>
        <taxon>Eukaryota</taxon>
        <taxon>Metazoa</taxon>
        <taxon>Chordata</taxon>
        <taxon>Craniata</taxon>
        <taxon>Vertebrata</taxon>
        <taxon>Euteleostomi</taxon>
        <taxon>Actinopterygii</taxon>
        <taxon>Neopterygii</taxon>
        <taxon>Teleostei</taxon>
        <taxon>Neoteleostei</taxon>
        <taxon>Acanthomorphata</taxon>
        <taxon>Carangaria</taxon>
        <taxon>Carangaria incertae sedis</taxon>
        <taxon>Centropomidae</taxon>
        <taxon>Lates</taxon>
    </lineage>
</organism>
<gene>
    <name evidence="2" type="ORF">AKAME5_002472900</name>
</gene>
<accession>A0AAD3NJY2</accession>
<dbReference type="InterPro" id="IPR043137">
    <property type="entry name" value="GGT_ssub_C"/>
</dbReference>
<proteinExistence type="inferred from homology"/>
<dbReference type="SUPFAM" id="SSF56235">
    <property type="entry name" value="N-terminal nucleophile aminohydrolases (Ntn hydrolases)"/>
    <property type="match status" value="1"/>
</dbReference>
<evidence type="ECO:0000256" key="1">
    <source>
        <dbReference type="ARBA" id="ARBA00009381"/>
    </source>
</evidence>